<dbReference type="RefSeq" id="WP_196290962.1">
    <property type="nucleotide sequence ID" value="NZ_JADQDM010000001.1"/>
</dbReference>
<feature type="signal peptide" evidence="1">
    <location>
        <begin position="1"/>
        <end position="23"/>
    </location>
</feature>
<dbReference type="Proteomes" id="UP000618931">
    <property type="component" value="Unassembled WGS sequence"/>
</dbReference>
<organism evidence="2 3">
    <name type="scientific">Hymenobacter ruricola</name>
    <dbReference type="NCBI Taxonomy" id="2791023"/>
    <lineage>
        <taxon>Bacteria</taxon>
        <taxon>Pseudomonadati</taxon>
        <taxon>Bacteroidota</taxon>
        <taxon>Cytophagia</taxon>
        <taxon>Cytophagales</taxon>
        <taxon>Hymenobacteraceae</taxon>
        <taxon>Hymenobacter</taxon>
    </lineage>
</organism>
<evidence type="ECO:0000313" key="3">
    <source>
        <dbReference type="Proteomes" id="UP000618931"/>
    </source>
</evidence>
<feature type="chain" id="PRO_5045480027" evidence="1">
    <location>
        <begin position="24"/>
        <end position="201"/>
    </location>
</feature>
<name>A0ABS0HXR4_9BACT</name>
<reference evidence="2 3" key="1">
    <citation type="submission" date="2020-11" db="EMBL/GenBank/DDBJ databases">
        <authorList>
            <person name="Kim M.K."/>
        </authorList>
    </citation>
    <scope>NUCLEOTIDE SEQUENCE [LARGE SCALE GENOMIC DNA]</scope>
    <source>
        <strain evidence="2 3">BT662</strain>
    </source>
</reference>
<dbReference type="PROSITE" id="PS51257">
    <property type="entry name" value="PROKAR_LIPOPROTEIN"/>
    <property type="match status" value="1"/>
</dbReference>
<keyword evidence="1" id="KW-0732">Signal</keyword>
<comment type="caution">
    <text evidence="2">The sequence shown here is derived from an EMBL/GenBank/DDBJ whole genome shotgun (WGS) entry which is preliminary data.</text>
</comment>
<gene>
    <name evidence="2" type="ORF">I2H31_00005</name>
</gene>
<proteinExistence type="predicted"/>
<evidence type="ECO:0000256" key="1">
    <source>
        <dbReference type="SAM" id="SignalP"/>
    </source>
</evidence>
<dbReference type="EMBL" id="JADQDM010000001">
    <property type="protein sequence ID" value="MBF9219470.1"/>
    <property type="molecule type" value="Genomic_DNA"/>
</dbReference>
<keyword evidence="3" id="KW-1185">Reference proteome</keyword>
<protein>
    <submittedName>
        <fullName evidence="2">Uncharacterized protein</fullName>
    </submittedName>
</protein>
<accession>A0ABS0HXR4</accession>
<evidence type="ECO:0000313" key="2">
    <source>
        <dbReference type="EMBL" id="MBF9219470.1"/>
    </source>
</evidence>
<sequence>MKHFLLTTALALLAGCSSVPEEADTTVVPLPMAEVSALRTKLGGLSEEFQKPIYRQVPYDVSGMIARTKWFAEMGGLLRRGNRSGDSVCRKLCAGLYPRLSAQQRALFPQMRQSYIRLLPRDQLMKGAKIEWRDRTINLSATEFNDPGKQARIKTVYERNLRALRFSQMNLIWGNTSKERWSFATGAMADAEVSSNASGYR</sequence>